<dbReference type="OrthoDB" id="9402762at2759"/>
<dbReference type="GO" id="GO:0006012">
    <property type="term" value="P:galactose metabolic process"/>
    <property type="evidence" value="ECO:0007669"/>
    <property type="project" value="UniProtKB-UniPathway"/>
</dbReference>
<dbReference type="InterPro" id="IPR016040">
    <property type="entry name" value="NAD(P)-bd_dom"/>
</dbReference>
<organism evidence="10 12">
    <name type="scientific">Neospora caninum (strain Liverpool)</name>
    <dbReference type="NCBI Taxonomy" id="572307"/>
    <lineage>
        <taxon>Eukaryota</taxon>
        <taxon>Sar</taxon>
        <taxon>Alveolata</taxon>
        <taxon>Apicomplexa</taxon>
        <taxon>Conoidasida</taxon>
        <taxon>Coccidia</taxon>
        <taxon>Eucoccidiorida</taxon>
        <taxon>Eimeriorina</taxon>
        <taxon>Sarcocystidae</taxon>
        <taxon>Neospora</taxon>
    </lineage>
</organism>
<evidence type="ECO:0000256" key="2">
    <source>
        <dbReference type="ARBA" id="ARBA00001911"/>
    </source>
</evidence>
<dbReference type="EMBL" id="FR823391">
    <property type="protein sequence ID" value="CBZ54263.1"/>
    <property type="molecule type" value="Genomic_DNA"/>
</dbReference>
<accession>F0VLY5</accession>
<comment type="pathway">
    <text evidence="3 7">Carbohydrate metabolism; galactose metabolism.</text>
</comment>
<gene>
    <name evidence="11" type="ORF">BN1204_046950</name>
    <name evidence="10" type="ORF">NCLIV_046950</name>
</gene>
<dbReference type="RefSeq" id="XP_003884294.1">
    <property type="nucleotide sequence ID" value="XM_003884245.1"/>
</dbReference>
<keyword evidence="6 7" id="KW-0413">Isomerase</keyword>
<evidence type="ECO:0000313" key="11">
    <source>
        <dbReference type="EMBL" id="CEL68968.1"/>
    </source>
</evidence>
<dbReference type="VEuPathDB" id="ToxoDB:NCLIV_046950"/>
<evidence type="ECO:0000256" key="1">
    <source>
        <dbReference type="ARBA" id="ARBA00000083"/>
    </source>
</evidence>
<dbReference type="CDD" id="cd05247">
    <property type="entry name" value="UDP_G4E_1_SDR_e"/>
    <property type="match status" value="1"/>
</dbReference>
<comment type="similarity">
    <text evidence="7">Belongs to the NAD(P)-dependent epimerase/dehydratase family.</text>
</comment>
<keyword evidence="12" id="KW-1185">Reference proteome</keyword>
<protein>
    <recommendedName>
        <fullName evidence="4 7">UDP-glucose 4-epimerase</fullName>
        <ecNumber evidence="4 7">5.1.3.2</ecNumber>
    </recommendedName>
</protein>
<dbReference type="GeneID" id="13442194"/>
<evidence type="ECO:0000256" key="5">
    <source>
        <dbReference type="ARBA" id="ARBA00023027"/>
    </source>
</evidence>
<dbReference type="OMA" id="GEHLICN"/>
<comment type="catalytic activity">
    <reaction evidence="1 7">
        <text>UDP-alpha-D-glucose = UDP-alpha-D-galactose</text>
        <dbReference type="Rhea" id="RHEA:22168"/>
        <dbReference type="ChEBI" id="CHEBI:58885"/>
        <dbReference type="ChEBI" id="CHEBI:66914"/>
        <dbReference type="EC" id="5.1.3.2"/>
    </reaction>
</comment>
<dbReference type="Gene3D" id="3.40.50.720">
    <property type="entry name" value="NAD(P)-binding Rossmann-like Domain"/>
    <property type="match status" value="1"/>
</dbReference>
<dbReference type="PRINTS" id="PR01713">
    <property type="entry name" value="NUCEPIMERASE"/>
</dbReference>
<feature type="compositionally biased region" description="Polar residues" evidence="8">
    <location>
        <begin position="350"/>
        <end position="364"/>
    </location>
</feature>
<evidence type="ECO:0000256" key="6">
    <source>
        <dbReference type="ARBA" id="ARBA00023235"/>
    </source>
</evidence>
<evidence type="ECO:0000313" key="10">
    <source>
        <dbReference type="EMBL" id="CBZ54263.1"/>
    </source>
</evidence>
<name>F0VLY5_NEOCL</name>
<dbReference type="eggNOG" id="KOG1371">
    <property type="taxonomic scope" value="Eukaryota"/>
</dbReference>
<sequence>MPMNGATKPFAVLCTGGLGYIGSHTVVRLVEEGFDVTVMDNLSNATEEVLRRIQKITHCEDDTTGAGNTGDSRDRLRFFNVDMCDEEALQKLFKNRHFDAVIHYAGLKAVGESVEKPLEYYSTNVGGTIKLLKVMDAAGCRRLVFSSSATVYRPKAGPIVETDPTGASNPYGQTKAMIEQILKDLHNADSRWGISILRYFNPVGGHPSGLLGESPVHPNNLLPYIQQVAIGRRPHLNVFGTDWDTPDGTGVRDYLHVDDLAEGHISALRKLQREKEGCLLLHNLGTGQGHSVLEMADMFERISGQKIPRKPAPRRPGDLSSVVADPSLAEKELGWKAQRSMQEAMASAWKWQSQNPNGYDTPAS</sequence>
<feature type="domain" description="NAD(P)-binding" evidence="9">
    <location>
        <begin position="13"/>
        <end position="345"/>
    </location>
</feature>
<dbReference type="EMBL" id="LN714485">
    <property type="protein sequence ID" value="CEL68968.1"/>
    <property type="molecule type" value="Genomic_DNA"/>
</dbReference>
<dbReference type="NCBIfam" id="TIGR01179">
    <property type="entry name" value="galE"/>
    <property type="match status" value="1"/>
</dbReference>
<dbReference type="InterPro" id="IPR036291">
    <property type="entry name" value="NAD(P)-bd_dom_sf"/>
</dbReference>
<reference evidence="11" key="4">
    <citation type="journal article" date="2015" name="PLoS ONE">
        <title>Comprehensive Evaluation of Toxoplasma gondii VEG and Neospora caninum LIV Genomes with Tachyzoite Stage Transcriptome and Proteome Defines Novel Transcript Features.</title>
        <authorList>
            <person name="Ramaprasad A."/>
            <person name="Mourier T."/>
            <person name="Naeem R."/>
            <person name="Malas T.B."/>
            <person name="Moussa E."/>
            <person name="Panigrahi A."/>
            <person name="Vermont S.J."/>
            <person name="Otto T.D."/>
            <person name="Wastling J."/>
            <person name="Pain A."/>
        </authorList>
    </citation>
    <scope>NUCLEOTIDE SEQUENCE</scope>
    <source>
        <strain evidence="11">Liverpool</strain>
    </source>
</reference>
<reference evidence="10" key="2">
    <citation type="submission" date="2011-03" db="EMBL/GenBank/DDBJ databases">
        <title>Comparative genomics and transcriptomics of Neospora caninum and Toxoplasma gondii.</title>
        <authorList>
            <person name="Reid A.J."/>
            <person name="Sohal A."/>
            <person name="Harris D."/>
            <person name="Quail M."/>
            <person name="Sanders M."/>
            <person name="Berriman M."/>
            <person name="Wastling J.M."/>
            <person name="Pain A."/>
        </authorList>
    </citation>
    <scope>NUCLEOTIDE SEQUENCE</scope>
    <source>
        <strain evidence="10">Liverpool</strain>
    </source>
</reference>
<keyword evidence="7" id="KW-0119">Carbohydrate metabolism</keyword>
<dbReference type="AlphaFoldDB" id="F0VLY5"/>
<evidence type="ECO:0000259" key="9">
    <source>
        <dbReference type="Pfam" id="PF16363"/>
    </source>
</evidence>
<feature type="region of interest" description="Disordered" evidence="8">
    <location>
        <begin position="345"/>
        <end position="364"/>
    </location>
</feature>
<dbReference type="EC" id="5.1.3.2" evidence="4 7"/>
<comment type="cofactor">
    <cofactor evidence="2 7">
        <name>NAD(+)</name>
        <dbReference type="ChEBI" id="CHEBI:57540"/>
    </cofactor>
</comment>
<dbReference type="PANTHER" id="PTHR43725">
    <property type="entry name" value="UDP-GLUCOSE 4-EPIMERASE"/>
    <property type="match status" value="1"/>
</dbReference>
<reference evidence="12" key="3">
    <citation type="journal article" date="2012" name="PLoS Pathog.">
        <title>Comparative genomics of the apicomplexan parasites Toxoplasma gondii and Neospora caninum: Coccidia differing in host range and transmission strategy.</title>
        <authorList>
            <person name="Reid A.J."/>
            <person name="Vermont S.J."/>
            <person name="Cotton J.A."/>
            <person name="Harris D."/>
            <person name="Hill-Cawthorne G.A."/>
            <person name="Konen-Waisman S."/>
            <person name="Latham S.M."/>
            <person name="Mourier T."/>
            <person name="Norton R."/>
            <person name="Quail M.A."/>
            <person name="Sanders M."/>
            <person name="Shanmugam D."/>
            <person name="Sohal A."/>
            <person name="Wasmuth J.D."/>
            <person name="Brunk B."/>
            <person name="Grigg M.E."/>
            <person name="Howard J.C."/>
            <person name="Parkinson J."/>
            <person name="Roos D.S."/>
            <person name="Trees A.J."/>
            <person name="Berriman M."/>
            <person name="Pain A."/>
            <person name="Wastling J.M."/>
        </authorList>
    </citation>
    <scope>NUCLEOTIDE SEQUENCE [LARGE SCALE GENOMIC DNA]</scope>
    <source>
        <strain evidence="12">Liverpool</strain>
    </source>
</reference>
<keyword evidence="5 7" id="KW-0520">NAD</keyword>
<comment type="subunit">
    <text evidence="7">Homodimer.</text>
</comment>
<evidence type="ECO:0000313" key="12">
    <source>
        <dbReference type="Proteomes" id="UP000007494"/>
    </source>
</evidence>
<dbReference type="PANTHER" id="PTHR43725:SF47">
    <property type="entry name" value="UDP-GLUCOSE 4-EPIMERASE"/>
    <property type="match status" value="1"/>
</dbReference>
<feature type="region of interest" description="Disordered" evidence="8">
    <location>
        <begin position="304"/>
        <end position="325"/>
    </location>
</feature>
<proteinExistence type="inferred from homology"/>
<evidence type="ECO:0000256" key="8">
    <source>
        <dbReference type="SAM" id="MobiDB-lite"/>
    </source>
</evidence>
<dbReference type="InParanoid" id="F0VLY5"/>
<dbReference type="UniPathway" id="UPA00214"/>
<evidence type="ECO:0000256" key="7">
    <source>
        <dbReference type="RuleBase" id="RU366046"/>
    </source>
</evidence>
<dbReference type="Proteomes" id="UP000007494">
    <property type="component" value="Chromosome X"/>
</dbReference>
<evidence type="ECO:0000256" key="4">
    <source>
        <dbReference type="ARBA" id="ARBA00013189"/>
    </source>
</evidence>
<dbReference type="SUPFAM" id="SSF51735">
    <property type="entry name" value="NAD(P)-binding Rossmann-fold domains"/>
    <property type="match status" value="1"/>
</dbReference>
<dbReference type="GO" id="GO:0003978">
    <property type="term" value="F:UDP-glucose 4-epimerase activity"/>
    <property type="evidence" value="ECO:0007669"/>
    <property type="project" value="UniProtKB-UniRule"/>
</dbReference>
<evidence type="ECO:0000256" key="3">
    <source>
        <dbReference type="ARBA" id="ARBA00004947"/>
    </source>
</evidence>
<reference evidence="10" key="1">
    <citation type="submission" date="2011-02" db="EMBL/GenBank/DDBJ databases">
        <authorList>
            <person name="Aslett M."/>
        </authorList>
    </citation>
    <scope>NUCLEOTIDE SEQUENCE</scope>
    <source>
        <strain evidence="10">Liverpool</strain>
    </source>
</reference>
<dbReference type="Gene3D" id="3.90.25.10">
    <property type="entry name" value="UDP-galactose 4-epimerase, domain 1"/>
    <property type="match status" value="1"/>
</dbReference>
<dbReference type="Pfam" id="PF16363">
    <property type="entry name" value="GDP_Man_Dehyd"/>
    <property type="match status" value="1"/>
</dbReference>
<dbReference type="GO" id="GO:0005829">
    <property type="term" value="C:cytosol"/>
    <property type="evidence" value="ECO:0007669"/>
    <property type="project" value="TreeGrafter"/>
</dbReference>
<dbReference type="InterPro" id="IPR005886">
    <property type="entry name" value="UDP_G4E"/>
</dbReference>